<dbReference type="Proteomes" id="UP000184315">
    <property type="component" value="Unassembled WGS sequence"/>
</dbReference>
<dbReference type="EMBL" id="CZDF01000166">
    <property type="protein sequence ID" value="CUR33940.1"/>
    <property type="molecule type" value="Genomic_DNA"/>
</dbReference>
<dbReference type="AlphaFoldDB" id="A0A1J1LPU7"/>
<sequence length="94" mass="11056">MQQLTTKCNANLDLNLIVERLQADGVLNCDRIPPSLVKQALIHWFDSIVESMNEEPEWWIRNHCTKQFKNHLPEPLDHEPDFQDESELKEFATL</sequence>
<keyword evidence="2" id="KW-1185">Reference proteome</keyword>
<protein>
    <submittedName>
        <fullName evidence="1">Uncharacterized protein</fullName>
    </submittedName>
</protein>
<dbReference type="RefSeq" id="WP_072716985.1">
    <property type="nucleotide sequence ID" value="NZ_LN889762.1"/>
</dbReference>
<name>A0A1J1LPU7_9CYAN</name>
<evidence type="ECO:0000313" key="1">
    <source>
        <dbReference type="EMBL" id="CUR33940.1"/>
    </source>
</evidence>
<evidence type="ECO:0000313" key="2">
    <source>
        <dbReference type="Proteomes" id="UP000184315"/>
    </source>
</evidence>
<proteinExistence type="predicted"/>
<dbReference type="OrthoDB" id="466907at2"/>
<accession>A0A1J1LPU7</accession>
<dbReference type="STRING" id="671072.PL921460049"/>
<organism evidence="1 2">
    <name type="scientific">Planktothrix tepida PCC 9214</name>
    <dbReference type="NCBI Taxonomy" id="671072"/>
    <lineage>
        <taxon>Bacteria</taxon>
        <taxon>Bacillati</taxon>
        <taxon>Cyanobacteriota</taxon>
        <taxon>Cyanophyceae</taxon>
        <taxon>Oscillatoriophycideae</taxon>
        <taxon>Oscillatoriales</taxon>
        <taxon>Microcoleaceae</taxon>
        <taxon>Planktothrix</taxon>
    </lineage>
</organism>
<gene>
    <name evidence="1" type="ORF">PL921460049</name>
</gene>
<reference evidence="2" key="1">
    <citation type="submission" date="2015-10" db="EMBL/GenBank/DDBJ databases">
        <authorList>
            <person name="Regsiter A."/>
            <person name="william w."/>
        </authorList>
    </citation>
    <scope>NUCLEOTIDE SEQUENCE [LARGE SCALE GENOMIC DNA]</scope>
</reference>